<dbReference type="SUPFAM" id="SSF57903">
    <property type="entry name" value="FYVE/PHD zinc finger"/>
    <property type="match status" value="1"/>
</dbReference>
<gene>
    <name evidence="10" type="primary">EEA1</name>
    <name evidence="10" type="ORF">CDAR_232931</name>
</gene>
<dbReference type="EMBL" id="BPLQ01009048">
    <property type="protein sequence ID" value="GIY41362.1"/>
    <property type="molecule type" value="Genomic_DNA"/>
</dbReference>
<evidence type="ECO:0000256" key="7">
    <source>
        <dbReference type="SAM" id="MobiDB-lite"/>
    </source>
</evidence>
<keyword evidence="3" id="KW-0862">Zinc</keyword>
<proteinExistence type="predicted"/>
<accession>A0AAV4T7G2</accession>
<evidence type="ECO:0000256" key="1">
    <source>
        <dbReference type="ARBA" id="ARBA00022723"/>
    </source>
</evidence>
<dbReference type="PROSITE" id="PS50157">
    <property type="entry name" value="ZINC_FINGER_C2H2_2"/>
    <property type="match status" value="1"/>
</dbReference>
<evidence type="ECO:0000313" key="10">
    <source>
        <dbReference type="EMBL" id="GIY41362.1"/>
    </source>
</evidence>
<evidence type="ECO:0000313" key="11">
    <source>
        <dbReference type="Proteomes" id="UP001054837"/>
    </source>
</evidence>
<dbReference type="InterPro" id="IPR047335">
    <property type="entry name" value="RUFY1-3"/>
</dbReference>
<dbReference type="Gene3D" id="3.30.160.60">
    <property type="entry name" value="Classic Zinc Finger"/>
    <property type="match status" value="1"/>
</dbReference>
<evidence type="ECO:0000256" key="5">
    <source>
        <dbReference type="PROSITE-ProRule" id="PRU00042"/>
    </source>
</evidence>
<dbReference type="PROSITE" id="PS50178">
    <property type="entry name" value="ZF_FYVE"/>
    <property type="match status" value="1"/>
</dbReference>
<dbReference type="PANTHER" id="PTHR45956:SF6">
    <property type="entry name" value="RUN DOMAIN-CONTAINING PROTEIN"/>
    <property type="match status" value="1"/>
</dbReference>
<dbReference type="SMART" id="SM00064">
    <property type="entry name" value="FYVE"/>
    <property type="match status" value="1"/>
</dbReference>
<feature type="region of interest" description="Disordered" evidence="7">
    <location>
        <begin position="1"/>
        <end position="38"/>
    </location>
</feature>
<organism evidence="10 11">
    <name type="scientific">Caerostris darwini</name>
    <dbReference type="NCBI Taxonomy" id="1538125"/>
    <lineage>
        <taxon>Eukaryota</taxon>
        <taxon>Metazoa</taxon>
        <taxon>Ecdysozoa</taxon>
        <taxon>Arthropoda</taxon>
        <taxon>Chelicerata</taxon>
        <taxon>Arachnida</taxon>
        <taxon>Araneae</taxon>
        <taxon>Araneomorphae</taxon>
        <taxon>Entelegynae</taxon>
        <taxon>Araneoidea</taxon>
        <taxon>Araneidae</taxon>
        <taxon>Caerostris</taxon>
    </lineage>
</organism>
<dbReference type="SMART" id="SM00355">
    <property type="entry name" value="ZnF_C2H2"/>
    <property type="match status" value="2"/>
</dbReference>
<feature type="coiled-coil region" evidence="6">
    <location>
        <begin position="102"/>
        <end position="185"/>
    </location>
</feature>
<dbReference type="InterPro" id="IPR011011">
    <property type="entry name" value="Znf_FYVE_PHD"/>
</dbReference>
<dbReference type="Proteomes" id="UP001054837">
    <property type="component" value="Unassembled WGS sequence"/>
</dbReference>
<keyword evidence="11" id="KW-1185">Reference proteome</keyword>
<reference evidence="10 11" key="1">
    <citation type="submission" date="2021-06" db="EMBL/GenBank/DDBJ databases">
        <title>Caerostris darwini draft genome.</title>
        <authorList>
            <person name="Kono N."/>
            <person name="Arakawa K."/>
        </authorList>
    </citation>
    <scope>NUCLEOTIDE SEQUENCE [LARGE SCALE GENOMIC DNA]</scope>
</reference>
<evidence type="ECO:0000256" key="4">
    <source>
        <dbReference type="ARBA" id="ARBA00023054"/>
    </source>
</evidence>
<feature type="coiled-coil region" evidence="6">
    <location>
        <begin position="698"/>
        <end position="803"/>
    </location>
</feature>
<feature type="coiled-coil region" evidence="6">
    <location>
        <begin position="209"/>
        <end position="398"/>
    </location>
</feature>
<dbReference type="Gene3D" id="3.30.40.10">
    <property type="entry name" value="Zinc/RING finger domain, C3HC4 (zinc finger)"/>
    <property type="match status" value="1"/>
</dbReference>
<evidence type="ECO:0000256" key="3">
    <source>
        <dbReference type="ARBA" id="ARBA00022833"/>
    </source>
</evidence>
<evidence type="ECO:0000256" key="6">
    <source>
        <dbReference type="SAM" id="Coils"/>
    </source>
</evidence>
<dbReference type="Pfam" id="PF01363">
    <property type="entry name" value="FYVE"/>
    <property type="match status" value="1"/>
</dbReference>
<feature type="coiled-coil region" evidence="6">
    <location>
        <begin position="829"/>
        <end position="926"/>
    </location>
</feature>
<comment type="caution">
    <text evidence="10">The sequence shown here is derived from an EMBL/GenBank/DDBJ whole genome shotgun (WGS) entry which is preliminary data.</text>
</comment>
<dbReference type="PANTHER" id="PTHR45956">
    <property type="entry name" value="RUN AND FYVE DOMAIN-CONTAINING PROTEIN 2-LIKE PROTEIN"/>
    <property type="match status" value="1"/>
</dbReference>
<feature type="domain" description="C2H2-type" evidence="8">
    <location>
        <begin position="42"/>
        <end position="70"/>
    </location>
</feature>
<keyword evidence="1" id="KW-0479">Metal-binding</keyword>
<dbReference type="GO" id="GO:0008270">
    <property type="term" value="F:zinc ion binding"/>
    <property type="evidence" value="ECO:0007669"/>
    <property type="project" value="UniProtKB-KW"/>
</dbReference>
<evidence type="ECO:0000256" key="2">
    <source>
        <dbReference type="ARBA" id="ARBA00022771"/>
    </source>
</evidence>
<dbReference type="InterPro" id="IPR000306">
    <property type="entry name" value="Znf_FYVE"/>
</dbReference>
<feature type="coiled-coil region" evidence="6">
    <location>
        <begin position="424"/>
        <end position="504"/>
    </location>
</feature>
<dbReference type="Gene3D" id="1.20.5.390">
    <property type="entry name" value="L1 transposable element, trimerization domain"/>
    <property type="match status" value="1"/>
</dbReference>
<dbReference type="InterPro" id="IPR013087">
    <property type="entry name" value="Znf_C2H2_type"/>
</dbReference>
<dbReference type="SUPFAM" id="SSF69979">
    <property type="entry name" value="Eea1 homodimerisation domain"/>
    <property type="match status" value="1"/>
</dbReference>
<feature type="compositionally biased region" description="Polar residues" evidence="7">
    <location>
        <begin position="18"/>
        <end position="37"/>
    </location>
</feature>
<dbReference type="InterPro" id="IPR013083">
    <property type="entry name" value="Znf_RING/FYVE/PHD"/>
</dbReference>
<feature type="domain" description="FYVE-type" evidence="9">
    <location>
        <begin position="931"/>
        <end position="989"/>
    </location>
</feature>
<evidence type="ECO:0000259" key="8">
    <source>
        <dbReference type="PROSITE" id="PS50157"/>
    </source>
</evidence>
<dbReference type="InterPro" id="IPR017455">
    <property type="entry name" value="Znf_FYVE-rel"/>
</dbReference>
<dbReference type="CDD" id="cd15730">
    <property type="entry name" value="FYVE_EEA1"/>
    <property type="match status" value="1"/>
</dbReference>
<keyword evidence="2 5" id="KW-0863">Zinc-finger</keyword>
<dbReference type="PROSITE" id="PS00028">
    <property type="entry name" value="ZINC_FINGER_C2H2_1"/>
    <property type="match status" value="2"/>
</dbReference>
<keyword evidence="4 6" id="KW-0175">Coiled coil</keyword>
<dbReference type="AlphaFoldDB" id="A0AAV4T7G2"/>
<name>A0AAV4T7G2_9ARAC</name>
<sequence length="990" mass="113901">MFNNIRGILNRRGDQSKASEGSTSRTSSEINTETSPDSAEGFLCPTCLLAFPSAEALQNHYESSHSENEIAGDGRGFNCPACKMKLGSEIELNAHFTRHHVNQKEVSEIESMTLQMKALEEAKALLQGKLQAINAQSAELSKENANLREERDNFKLKATKLTDNLADLKLQYDELKAIKLSLESSQKSNEDRIRKLEIEINQRPEADDVTLLQKELVSVQKMMNELTLQRENEKDTLQKQCNSVQEMCLKLQEEKMELQNQLRTLPTTEEIKRLQEQISLRSETISELQKDLDKSNKEKKKLQADLEKYANYQEIKSMLSEKSNTLEEVQRLSTEKDALIANLKKELNTNANTMEEMKADREKLFSKIEEGEGASAAMLQLREENTRLKDQILLLQQMQGQSANETEAKIEDLHTSLKMANCSLEASHEKCSDLERNLVQIQSELQDEQNKKYSLIEEFNKQIISLQNNISANMSHINELKQDLENAKALNKEKDQEIGNLKTQLADKKASKFYVPDLTSSQYVRKGKQKQNHEKNMEYLTIEKQNLEKRLSELGKTLPKVQADLLEKEKKLVEANKELQKNKGDMNVLKGQKDAQEIEFNELKKVHQETITKLHNLEKIVGDFETTKFEFCDKISSLNEEQLKSQMKESELTATIQQLHKEQSKLHEKCACLDDENKNLRTSVTLFQNDKNCLLSEIETHKKAFLDLNEEMATSERKLLELTEECQKAKTHADKVLKDSNLEKEIYFKDKVKLQKQLENLENDCAKQLSQSQETVKSLENQLEEAEEKYLQMKTAMEALETSLKQKNFECEEKQAHHTAQIGVLTENIRTLKEDLTSEQKRKESLEQKLDEISGTKLELEAKLENALEERNSLLERCLKNETECERLQKISTDMRRKYDDSVAALQELGRENQNLQVENMKLSSRKWADDDTVTHCTACGKLFTRTVRKHHCRNCGSIFCNECSAKNATVAIYKDPVRVCDICYEEVTK</sequence>
<evidence type="ECO:0000259" key="9">
    <source>
        <dbReference type="PROSITE" id="PS50178"/>
    </source>
</evidence>
<feature type="coiled-coil region" evidence="6">
    <location>
        <begin position="530"/>
        <end position="585"/>
    </location>
</feature>
<protein>
    <submittedName>
        <fullName evidence="10">Early endosome antigen 1</fullName>
    </submittedName>
</protein>